<evidence type="ECO:0000256" key="5">
    <source>
        <dbReference type="RuleBase" id="RU000562"/>
    </source>
</evidence>
<dbReference type="GO" id="GO:0006412">
    <property type="term" value="P:translation"/>
    <property type="evidence" value="ECO:0007669"/>
    <property type="project" value="InterPro"/>
</dbReference>
<reference evidence="6 7" key="1">
    <citation type="journal article" date="2016" name="Nat. Commun.">
        <title>Thousands of microbial genomes shed light on interconnected biogeochemical processes in an aquifer system.</title>
        <authorList>
            <person name="Anantharaman K."/>
            <person name="Brown C.T."/>
            <person name="Hug L.A."/>
            <person name="Sharon I."/>
            <person name="Castelle C.J."/>
            <person name="Probst A.J."/>
            <person name="Thomas B.C."/>
            <person name="Singh A."/>
            <person name="Wilkins M.J."/>
            <person name="Karaoz U."/>
            <person name="Brodie E.L."/>
            <person name="Williams K.H."/>
            <person name="Hubbard S.S."/>
            <person name="Banfield J.F."/>
        </authorList>
    </citation>
    <scope>NUCLEOTIDE SEQUENCE [LARGE SCALE GENOMIC DNA]</scope>
</reference>
<accession>A0A1F7HML5</accession>
<dbReference type="EMBL" id="MFZT01000003">
    <property type="protein sequence ID" value="OGK32022.1"/>
    <property type="molecule type" value="Genomic_DNA"/>
</dbReference>
<evidence type="ECO:0000256" key="1">
    <source>
        <dbReference type="ARBA" id="ARBA00008563"/>
    </source>
</evidence>
<name>A0A1F7HML5_9BACT</name>
<dbReference type="AlphaFoldDB" id="A0A1F7HML5"/>
<evidence type="ECO:0000256" key="3">
    <source>
        <dbReference type="ARBA" id="ARBA00023274"/>
    </source>
</evidence>
<dbReference type="InterPro" id="IPR001787">
    <property type="entry name" value="Ribosomal_bL21"/>
</dbReference>
<dbReference type="InterPro" id="IPR028909">
    <property type="entry name" value="bL21-like"/>
</dbReference>
<dbReference type="Proteomes" id="UP000178098">
    <property type="component" value="Unassembled WGS sequence"/>
</dbReference>
<dbReference type="GO" id="GO:0003735">
    <property type="term" value="F:structural constituent of ribosome"/>
    <property type="evidence" value="ECO:0007669"/>
    <property type="project" value="InterPro"/>
</dbReference>
<dbReference type="NCBIfam" id="TIGR00061">
    <property type="entry name" value="L21"/>
    <property type="match status" value="1"/>
</dbReference>
<comment type="function">
    <text evidence="5">This protein binds to 23S rRNA in the presence of protein L20.</text>
</comment>
<comment type="caution">
    <text evidence="6">The sequence shown here is derived from an EMBL/GenBank/DDBJ whole genome shotgun (WGS) entry which is preliminary data.</text>
</comment>
<proteinExistence type="inferred from homology"/>
<dbReference type="GO" id="GO:0005840">
    <property type="term" value="C:ribosome"/>
    <property type="evidence" value="ECO:0007669"/>
    <property type="project" value="UniProtKB-KW"/>
</dbReference>
<organism evidence="6 7">
    <name type="scientific">Candidatus Roizmanbacteria bacterium RIFCSPHIGHO2_02_FULL_43_11</name>
    <dbReference type="NCBI Taxonomy" id="1802043"/>
    <lineage>
        <taxon>Bacteria</taxon>
        <taxon>Candidatus Roizmaniibacteriota</taxon>
    </lineage>
</organism>
<dbReference type="InterPro" id="IPR036164">
    <property type="entry name" value="bL21-like_sf"/>
</dbReference>
<dbReference type="GO" id="GO:1990904">
    <property type="term" value="C:ribonucleoprotein complex"/>
    <property type="evidence" value="ECO:0007669"/>
    <property type="project" value="UniProtKB-KW"/>
</dbReference>
<protein>
    <recommendedName>
        <fullName evidence="4 5">50S ribosomal protein L21</fullName>
    </recommendedName>
</protein>
<evidence type="ECO:0000313" key="6">
    <source>
        <dbReference type="EMBL" id="OGK32022.1"/>
    </source>
</evidence>
<keyword evidence="5" id="KW-0699">rRNA-binding</keyword>
<evidence type="ECO:0000256" key="2">
    <source>
        <dbReference type="ARBA" id="ARBA00022980"/>
    </source>
</evidence>
<dbReference type="GO" id="GO:0005737">
    <property type="term" value="C:cytoplasm"/>
    <property type="evidence" value="ECO:0007669"/>
    <property type="project" value="UniProtKB-ARBA"/>
</dbReference>
<gene>
    <name evidence="6" type="ORF">A3D08_03945</name>
</gene>
<sequence length="102" mass="11588">MKFAVIKTGGKQYIVSENDEIIVDHINQEPNSEVTLDKLAEGDYEKNVITLGDPLLKTKTKGLIVENIKGDKLRVARYKAKTRYRKVRGFRPMLSKIKIVGI</sequence>
<dbReference type="Pfam" id="PF00829">
    <property type="entry name" value="Ribosomal_L21p"/>
    <property type="match status" value="1"/>
</dbReference>
<comment type="similarity">
    <text evidence="1 5">Belongs to the bacterial ribosomal protein bL21 family.</text>
</comment>
<dbReference type="GO" id="GO:0019843">
    <property type="term" value="F:rRNA binding"/>
    <property type="evidence" value="ECO:0007669"/>
    <property type="project" value="UniProtKB-KW"/>
</dbReference>
<keyword evidence="2 5" id="KW-0689">Ribosomal protein</keyword>
<dbReference type="SUPFAM" id="SSF141091">
    <property type="entry name" value="L21p-like"/>
    <property type="match status" value="1"/>
</dbReference>
<dbReference type="PANTHER" id="PTHR21349">
    <property type="entry name" value="50S RIBOSOMAL PROTEIN L21"/>
    <property type="match status" value="1"/>
</dbReference>
<keyword evidence="3 5" id="KW-0687">Ribonucleoprotein</keyword>
<evidence type="ECO:0000256" key="4">
    <source>
        <dbReference type="ARBA" id="ARBA00035483"/>
    </source>
</evidence>
<dbReference type="PANTHER" id="PTHR21349:SF0">
    <property type="entry name" value="LARGE RIBOSOMAL SUBUNIT PROTEIN BL21M"/>
    <property type="match status" value="1"/>
</dbReference>
<keyword evidence="5" id="KW-0694">RNA-binding</keyword>
<evidence type="ECO:0000313" key="7">
    <source>
        <dbReference type="Proteomes" id="UP000178098"/>
    </source>
</evidence>